<reference evidence="2 3" key="1">
    <citation type="journal article" date="2017" name="Front. Microbiol.">
        <title>Phaeobacter piscinae sp. nov., a species of the Roseobacter group and potential aquaculture probiont.</title>
        <authorList>
            <person name="Sonnenschein E.C."/>
            <person name="Phippen C.B.W."/>
            <person name="Nielsen K.F."/>
            <person name="Mateiu R.V."/>
            <person name="Melchiorsen J."/>
            <person name="Gram L."/>
            <person name="Overmann J."/>
            <person name="Freese H.M."/>
        </authorList>
    </citation>
    <scope>NUCLEOTIDE SEQUENCE [LARGE SCALE GENOMIC DNA]</scope>
    <source>
        <strain evidence="2 3">P63</strain>
    </source>
</reference>
<dbReference type="AlphaFoldDB" id="A0AAC9ZCR8"/>
<evidence type="ECO:0000313" key="2">
    <source>
        <dbReference type="EMBL" id="ATF07852.1"/>
    </source>
</evidence>
<sequence length="298" mass="32277">MFKPIVVTVAAMFFWALLSVVSRILLLKYDLDPWMFSFIQLCAGGTALILLSGERRLDTSSFSRPTTWMLGALRVTSAAIFTAVLALISVLEAGLVGTLNLPVIMLVVWVMSGTRPSSLETIGQLLVFGAILAILWCLEADIRGPATWLMVLNAFCLAAITLLSERHPDNLGDQPGARARFTGAVLLVTATIFLGVRSVHDGFSTAPVSMPLLISSVAVGVFLRAPAMFFVFWSIRLVGAMRYTASVTLLPLFGLIFEQWAIAAGLLDVTRFRVVTLYLAVIIVVGTAVVLVAQTRRT</sequence>
<dbReference type="RefSeq" id="WP_024099125.1">
    <property type="nucleotide sequence ID" value="NZ_CP010589.1"/>
</dbReference>
<evidence type="ECO:0008006" key="4">
    <source>
        <dbReference type="Google" id="ProtNLM"/>
    </source>
</evidence>
<feature type="transmembrane region" description="Helical" evidence="1">
    <location>
        <begin position="125"/>
        <end position="142"/>
    </location>
</feature>
<protein>
    <recommendedName>
        <fullName evidence="4">EamA domain-containing protein</fullName>
    </recommendedName>
</protein>
<feature type="transmembrane region" description="Helical" evidence="1">
    <location>
        <begin position="177"/>
        <end position="196"/>
    </location>
</feature>
<feature type="transmembrane region" description="Helical" evidence="1">
    <location>
        <begin position="65"/>
        <end position="88"/>
    </location>
</feature>
<feature type="transmembrane region" description="Helical" evidence="1">
    <location>
        <begin position="247"/>
        <end position="266"/>
    </location>
</feature>
<gene>
    <name evidence="2" type="ORF">PhaeoP63_03820</name>
</gene>
<feature type="transmembrane region" description="Helical" evidence="1">
    <location>
        <begin position="272"/>
        <end position="293"/>
    </location>
</feature>
<evidence type="ECO:0000256" key="1">
    <source>
        <dbReference type="SAM" id="Phobius"/>
    </source>
</evidence>
<organism evidence="2 3">
    <name type="scientific">Phaeobacter gallaeciensis</name>
    <dbReference type="NCBI Taxonomy" id="60890"/>
    <lineage>
        <taxon>Bacteria</taxon>
        <taxon>Pseudomonadati</taxon>
        <taxon>Pseudomonadota</taxon>
        <taxon>Alphaproteobacteria</taxon>
        <taxon>Rhodobacterales</taxon>
        <taxon>Roseobacteraceae</taxon>
        <taxon>Phaeobacter</taxon>
    </lineage>
</organism>
<keyword evidence="2" id="KW-0614">Plasmid</keyword>
<keyword evidence="1" id="KW-0812">Transmembrane</keyword>
<dbReference type="Proteomes" id="UP000217545">
    <property type="component" value="Plasmid pP63_a"/>
</dbReference>
<keyword evidence="1" id="KW-0472">Membrane</keyword>
<keyword evidence="1" id="KW-1133">Transmembrane helix</keyword>
<accession>A0AAC9ZCR8</accession>
<feature type="transmembrane region" description="Helical" evidence="1">
    <location>
        <begin position="208"/>
        <end position="235"/>
    </location>
</feature>
<feature type="transmembrane region" description="Helical" evidence="1">
    <location>
        <begin position="94"/>
        <end position="113"/>
    </location>
</feature>
<name>A0AAC9ZCR8_9RHOB</name>
<feature type="transmembrane region" description="Helical" evidence="1">
    <location>
        <begin position="33"/>
        <end position="53"/>
    </location>
</feature>
<feature type="transmembrane region" description="Helical" evidence="1">
    <location>
        <begin position="148"/>
        <end position="165"/>
    </location>
</feature>
<dbReference type="GeneID" id="31848175"/>
<dbReference type="EMBL" id="CP010785">
    <property type="protein sequence ID" value="ATF07852.1"/>
    <property type="molecule type" value="Genomic_DNA"/>
</dbReference>
<geneLocation type="plasmid" evidence="3">
    <name>pp63_a</name>
</geneLocation>
<evidence type="ECO:0000313" key="3">
    <source>
        <dbReference type="Proteomes" id="UP000217545"/>
    </source>
</evidence>
<proteinExistence type="predicted"/>